<feature type="transmembrane region" description="Helical" evidence="6">
    <location>
        <begin position="356"/>
        <end position="381"/>
    </location>
</feature>
<evidence type="ECO:0000256" key="1">
    <source>
        <dbReference type="ARBA" id="ARBA00004141"/>
    </source>
</evidence>
<organism evidence="8 9">
    <name type="scientific">Diplocarpon rosae</name>
    <dbReference type="NCBI Taxonomy" id="946125"/>
    <lineage>
        <taxon>Eukaryota</taxon>
        <taxon>Fungi</taxon>
        <taxon>Dikarya</taxon>
        <taxon>Ascomycota</taxon>
        <taxon>Pezizomycotina</taxon>
        <taxon>Leotiomycetes</taxon>
        <taxon>Helotiales</taxon>
        <taxon>Drepanopezizaceae</taxon>
        <taxon>Diplocarpon</taxon>
    </lineage>
</organism>
<gene>
    <name evidence="8" type="ORF">QTJ16_001929</name>
</gene>
<feature type="transmembrane region" description="Helical" evidence="6">
    <location>
        <begin position="219"/>
        <end position="238"/>
    </location>
</feature>
<dbReference type="PROSITE" id="PS50850">
    <property type="entry name" value="MFS"/>
    <property type="match status" value="1"/>
</dbReference>
<feature type="region of interest" description="Disordered" evidence="5">
    <location>
        <begin position="1"/>
        <end position="64"/>
    </location>
</feature>
<dbReference type="InterPro" id="IPR036259">
    <property type="entry name" value="MFS_trans_sf"/>
</dbReference>
<name>A0AAD9T420_9HELO</name>
<protein>
    <recommendedName>
        <fullName evidence="7">Major facilitator superfamily (MFS) profile domain-containing protein</fullName>
    </recommendedName>
</protein>
<sequence length="591" mass="64475">MAGSTHAESGRLPESLFLAQPSHSSDTLIGDPEKYTLSTVTSPTRTSRSSFSHKPSTSHSLSSLEHALTATDPATDAEQFSRQDLSSTWSDASLAATGSRLPSFEVKISPDDPEHPLNWPLWYRGMLLAAVSYSTWTVIAYSTSYISGMPGMMEEFGVTSKSVATVGVTTYLLGLAVGTLVIAPLSEIYGRRIVYVGSLGVYCLLILPCALATSLSEVLIFRFFSAVAGSAMIANSPGSVSDIFTENYRALAFSVWSIGPLNGPVTGPLIGGFAAELLGWRWTHWLIIILAGAGWVFCSSMQETYAPILLQRKAARIRKETGDGRWWCRYDQRSSPFEILKINLSKPLILSFTEPILWFWNAYVAILYGILFLCIVAYPLIFTGLRGWSIGMTGLAYMGIAFGNMLAIVTEPLARRVINSHQTDPATGRVYPEASISVVCLASILCPIGSLWFSWTSVPTTIHWIWPVLAGILSGAGNTTVFVYSAKYVAGSYGIYAPSALAGNSIVRYLAGGILPLAGPKMFAALTPHWAGTLLALVQMFLIPIPFVFYKRGDRIRARSALIKQMRDDQERVRVEAEVAAKRRLRKETEG</sequence>
<comment type="caution">
    <text evidence="8">The sequence shown here is derived from an EMBL/GenBank/DDBJ whole genome shotgun (WGS) entry which is preliminary data.</text>
</comment>
<keyword evidence="9" id="KW-1185">Reference proteome</keyword>
<evidence type="ECO:0000256" key="6">
    <source>
        <dbReference type="SAM" id="Phobius"/>
    </source>
</evidence>
<feature type="transmembrane region" description="Helical" evidence="6">
    <location>
        <begin position="530"/>
        <end position="550"/>
    </location>
</feature>
<feature type="transmembrane region" description="Helical" evidence="6">
    <location>
        <begin position="285"/>
        <end position="310"/>
    </location>
</feature>
<dbReference type="Pfam" id="PF07690">
    <property type="entry name" value="MFS_1"/>
    <property type="match status" value="1"/>
</dbReference>
<feature type="transmembrane region" description="Helical" evidence="6">
    <location>
        <begin position="121"/>
        <end position="143"/>
    </location>
</feature>
<feature type="domain" description="Major facilitator superfamily (MFS) profile" evidence="7">
    <location>
        <begin position="127"/>
        <end position="556"/>
    </location>
</feature>
<feature type="transmembrane region" description="Helical" evidence="6">
    <location>
        <begin position="430"/>
        <end position="452"/>
    </location>
</feature>
<feature type="compositionally biased region" description="Low complexity" evidence="5">
    <location>
        <begin position="36"/>
        <end position="64"/>
    </location>
</feature>
<feature type="transmembrane region" description="Helical" evidence="6">
    <location>
        <begin position="387"/>
        <end position="409"/>
    </location>
</feature>
<dbReference type="GO" id="GO:0042908">
    <property type="term" value="P:xenobiotic transport"/>
    <property type="evidence" value="ECO:0007669"/>
    <property type="project" value="UniProtKB-ARBA"/>
</dbReference>
<evidence type="ECO:0000256" key="4">
    <source>
        <dbReference type="ARBA" id="ARBA00023136"/>
    </source>
</evidence>
<dbReference type="InterPro" id="IPR020846">
    <property type="entry name" value="MFS_dom"/>
</dbReference>
<dbReference type="AlphaFoldDB" id="A0AAD9T420"/>
<dbReference type="Gene3D" id="1.20.1250.20">
    <property type="entry name" value="MFS general substrate transporter like domains"/>
    <property type="match status" value="1"/>
</dbReference>
<dbReference type="CDD" id="cd17323">
    <property type="entry name" value="MFS_Tpo1_MDR_like"/>
    <property type="match status" value="1"/>
</dbReference>
<dbReference type="EMBL" id="JAUBYV010000002">
    <property type="protein sequence ID" value="KAK2628826.1"/>
    <property type="molecule type" value="Genomic_DNA"/>
</dbReference>
<feature type="transmembrane region" description="Helical" evidence="6">
    <location>
        <begin position="250"/>
        <end position="273"/>
    </location>
</feature>
<dbReference type="GO" id="GO:0140115">
    <property type="term" value="P:export across plasma membrane"/>
    <property type="evidence" value="ECO:0007669"/>
    <property type="project" value="UniProtKB-ARBA"/>
</dbReference>
<reference evidence="8" key="1">
    <citation type="submission" date="2023-06" db="EMBL/GenBank/DDBJ databases">
        <title>Draft genome of Marssonina rosae.</title>
        <authorList>
            <person name="Cheng Q."/>
        </authorList>
    </citation>
    <scope>NUCLEOTIDE SEQUENCE</scope>
    <source>
        <strain evidence="8">R4</strain>
    </source>
</reference>
<dbReference type="PROSITE" id="PS00216">
    <property type="entry name" value="SUGAR_TRANSPORT_1"/>
    <property type="match status" value="1"/>
</dbReference>
<dbReference type="SUPFAM" id="SSF103473">
    <property type="entry name" value="MFS general substrate transporter"/>
    <property type="match status" value="1"/>
</dbReference>
<keyword evidence="4 6" id="KW-0472">Membrane</keyword>
<evidence type="ECO:0000256" key="2">
    <source>
        <dbReference type="ARBA" id="ARBA00022692"/>
    </source>
</evidence>
<keyword evidence="2 6" id="KW-0812">Transmembrane</keyword>
<evidence type="ECO:0000313" key="9">
    <source>
        <dbReference type="Proteomes" id="UP001285354"/>
    </source>
</evidence>
<proteinExistence type="predicted"/>
<dbReference type="GO" id="GO:0005886">
    <property type="term" value="C:plasma membrane"/>
    <property type="evidence" value="ECO:0007669"/>
    <property type="project" value="TreeGrafter"/>
</dbReference>
<dbReference type="InterPro" id="IPR005829">
    <property type="entry name" value="Sugar_transporter_CS"/>
</dbReference>
<evidence type="ECO:0000256" key="3">
    <source>
        <dbReference type="ARBA" id="ARBA00022989"/>
    </source>
</evidence>
<accession>A0AAD9T420</accession>
<feature type="transmembrane region" description="Helical" evidence="6">
    <location>
        <begin position="496"/>
        <end position="518"/>
    </location>
</feature>
<dbReference type="PANTHER" id="PTHR23502:SF12">
    <property type="entry name" value="MULTIDRUG TRANSPORTER, PUTATIVE (AFU_ORTHOLOGUE AFUA_1G06440)-RELATED"/>
    <property type="match status" value="1"/>
</dbReference>
<dbReference type="PANTHER" id="PTHR23502">
    <property type="entry name" value="MAJOR FACILITATOR SUPERFAMILY"/>
    <property type="match status" value="1"/>
</dbReference>
<keyword evidence="3 6" id="KW-1133">Transmembrane helix</keyword>
<comment type="subcellular location">
    <subcellularLocation>
        <location evidence="1">Membrane</location>
        <topology evidence="1">Multi-pass membrane protein</topology>
    </subcellularLocation>
</comment>
<dbReference type="Proteomes" id="UP001285354">
    <property type="component" value="Unassembled WGS sequence"/>
</dbReference>
<dbReference type="FunFam" id="1.20.1250.20:FF:000011">
    <property type="entry name" value="MFS multidrug transporter, putative"/>
    <property type="match status" value="1"/>
</dbReference>
<dbReference type="InterPro" id="IPR011701">
    <property type="entry name" value="MFS"/>
</dbReference>
<feature type="transmembrane region" description="Helical" evidence="6">
    <location>
        <begin position="163"/>
        <end position="186"/>
    </location>
</feature>
<dbReference type="GO" id="GO:0022857">
    <property type="term" value="F:transmembrane transporter activity"/>
    <property type="evidence" value="ECO:0007669"/>
    <property type="project" value="InterPro"/>
</dbReference>
<feature type="transmembrane region" description="Helical" evidence="6">
    <location>
        <begin position="464"/>
        <end position="484"/>
    </location>
</feature>
<evidence type="ECO:0000259" key="7">
    <source>
        <dbReference type="PROSITE" id="PS50850"/>
    </source>
</evidence>
<evidence type="ECO:0000313" key="8">
    <source>
        <dbReference type="EMBL" id="KAK2628826.1"/>
    </source>
</evidence>
<evidence type="ECO:0000256" key="5">
    <source>
        <dbReference type="SAM" id="MobiDB-lite"/>
    </source>
</evidence>
<feature type="transmembrane region" description="Helical" evidence="6">
    <location>
        <begin position="193"/>
        <end position="213"/>
    </location>
</feature>